<accession>A0A560H046</accession>
<feature type="transmembrane region" description="Helical" evidence="1">
    <location>
        <begin position="218"/>
        <end position="236"/>
    </location>
</feature>
<keyword evidence="3" id="KW-1185">Reference proteome</keyword>
<feature type="transmembrane region" description="Helical" evidence="1">
    <location>
        <begin position="256"/>
        <end position="282"/>
    </location>
</feature>
<dbReference type="EMBL" id="VITR01000011">
    <property type="protein sequence ID" value="TWB39114.1"/>
    <property type="molecule type" value="Genomic_DNA"/>
</dbReference>
<proteinExistence type="predicted"/>
<feature type="transmembrane region" description="Helical" evidence="1">
    <location>
        <begin position="87"/>
        <end position="107"/>
    </location>
</feature>
<keyword evidence="1" id="KW-1133">Transmembrane helix</keyword>
<keyword evidence="1" id="KW-0812">Transmembrane</keyword>
<comment type="caution">
    <text evidence="2">The sequence shown here is derived from an EMBL/GenBank/DDBJ whole genome shotgun (WGS) entry which is preliminary data.</text>
</comment>
<evidence type="ECO:0000313" key="3">
    <source>
        <dbReference type="Proteomes" id="UP000315751"/>
    </source>
</evidence>
<reference evidence="2 3" key="1">
    <citation type="submission" date="2019-06" db="EMBL/GenBank/DDBJ databases">
        <title>Genomic Encyclopedia of Type Strains, Phase IV (KMG-V): Genome sequencing to study the core and pangenomes of soil and plant-associated prokaryotes.</title>
        <authorList>
            <person name="Whitman W."/>
        </authorList>
    </citation>
    <scope>NUCLEOTIDE SEQUENCE [LARGE SCALE GENOMIC DNA]</scope>
    <source>
        <strain evidence="2 3">BR 11622</strain>
    </source>
</reference>
<organism evidence="2 3">
    <name type="scientific">Nitrospirillum amazonense</name>
    <dbReference type="NCBI Taxonomy" id="28077"/>
    <lineage>
        <taxon>Bacteria</taxon>
        <taxon>Pseudomonadati</taxon>
        <taxon>Pseudomonadota</taxon>
        <taxon>Alphaproteobacteria</taxon>
        <taxon>Rhodospirillales</taxon>
        <taxon>Azospirillaceae</taxon>
        <taxon>Nitrospirillum</taxon>
    </lineage>
</organism>
<name>A0A560H046_9PROT</name>
<protein>
    <submittedName>
        <fullName evidence="2">Uncharacterized protein</fullName>
    </submittedName>
</protein>
<feature type="transmembrane region" description="Helical" evidence="1">
    <location>
        <begin position="119"/>
        <end position="137"/>
    </location>
</feature>
<dbReference type="Proteomes" id="UP000315751">
    <property type="component" value="Unassembled WGS sequence"/>
</dbReference>
<evidence type="ECO:0000256" key="1">
    <source>
        <dbReference type="SAM" id="Phobius"/>
    </source>
</evidence>
<feature type="transmembrane region" description="Helical" evidence="1">
    <location>
        <begin position="52"/>
        <end position="75"/>
    </location>
</feature>
<sequence length="305" mass="33794">MVASPDEALVQGRTYLLNLLKRGGAAAARQWRLCALSIWISLRRGPAALRRCYPLFLAGWLILATQGLTSVHLKLLGQPQSQVWQDWHVAFLWVFKDLGLSLVGLAAMRGVLGGRSNRIVGFALWFFVLTELEMFVVDPGLDWLGDYLGDGLAQVFKSYLRPVDLRAWPELAWLGLTTFVSLYVTGRFALVFPCLAIGRVRVRGWRATLLEIWALSRGRALALGLMPFVVALPLLPPHLQLNRWADGDSLTGITSLGMLLDAGIEAVIQGMGSAVVATALLIRLRERRDERKRPGDVPGHDPLLR</sequence>
<dbReference type="AlphaFoldDB" id="A0A560H046"/>
<evidence type="ECO:0000313" key="2">
    <source>
        <dbReference type="EMBL" id="TWB39114.1"/>
    </source>
</evidence>
<keyword evidence="1" id="KW-0472">Membrane</keyword>
<feature type="transmembrane region" description="Helical" evidence="1">
    <location>
        <begin position="171"/>
        <end position="197"/>
    </location>
</feature>
<gene>
    <name evidence="2" type="ORF">FBZ90_111111</name>
</gene>